<dbReference type="Proteomes" id="UP000092462">
    <property type="component" value="Unassembled WGS sequence"/>
</dbReference>
<dbReference type="PANTHER" id="PTHR11559">
    <property type="entry name" value="CARBOXYLESTERASE"/>
    <property type="match status" value="1"/>
</dbReference>
<dbReference type="AlphaFoldDB" id="A0A1B0DG11"/>
<dbReference type="VEuPathDB" id="VectorBase:PPAPM1_008930"/>
<reference evidence="3" key="1">
    <citation type="submission" date="2022-08" db="UniProtKB">
        <authorList>
            <consortium name="EnsemblMetazoa"/>
        </authorList>
    </citation>
    <scope>IDENTIFICATION</scope>
    <source>
        <strain evidence="3">Israel</strain>
    </source>
</reference>
<keyword evidence="1" id="KW-0325">Glycoprotein</keyword>
<dbReference type="Pfam" id="PF00135">
    <property type="entry name" value="COesterase"/>
    <property type="match status" value="2"/>
</dbReference>
<proteinExistence type="predicted"/>
<dbReference type="SUPFAM" id="SSF53474">
    <property type="entry name" value="alpha/beta-Hydrolases"/>
    <property type="match status" value="3"/>
</dbReference>
<dbReference type="PROSITE" id="PS00941">
    <property type="entry name" value="CARBOXYLESTERASE_B_2"/>
    <property type="match status" value="2"/>
</dbReference>
<feature type="domain" description="Carboxylesterase type B" evidence="2">
    <location>
        <begin position="519"/>
        <end position="642"/>
    </location>
</feature>
<feature type="domain" description="Carboxylesterase type B" evidence="2">
    <location>
        <begin position="310"/>
        <end position="498"/>
    </location>
</feature>
<dbReference type="Gene3D" id="3.40.50.1820">
    <property type="entry name" value="alpha/beta hydrolase"/>
    <property type="match status" value="3"/>
</dbReference>
<dbReference type="InterPro" id="IPR029058">
    <property type="entry name" value="AB_hydrolase_fold"/>
</dbReference>
<dbReference type="VEuPathDB" id="VectorBase:PPAPM1_008083"/>
<dbReference type="EnsemblMetazoa" id="PPAI006972-RA">
    <property type="protein sequence ID" value="PPAI006972-PA"/>
    <property type="gene ID" value="PPAI006972"/>
</dbReference>
<dbReference type="EMBL" id="AJVK01059191">
    <property type="status" value="NOT_ANNOTATED_CDS"/>
    <property type="molecule type" value="Genomic_DNA"/>
</dbReference>
<accession>A0A1B0DG11</accession>
<organism evidence="3 4">
    <name type="scientific">Phlebotomus papatasi</name>
    <name type="common">Sandfly</name>
    <dbReference type="NCBI Taxonomy" id="29031"/>
    <lineage>
        <taxon>Eukaryota</taxon>
        <taxon>Metazoa</taxon>
        <taxon>Ecdysozoa</taxon>
        <taxon>Arthropoda</taxon>
        <taxon>Hexapoda</taxon>
        <taxon>Insecta</taxon>
        <taxon>Pterygota</taxon>
        <taxon>Neoptera</taxon>
        <taxon>Endopterygota</taxon>
        <taxon>Diptera</taxon>
        <taxon>Nematocera</taxon>
        <taxon>Psychodoidea</taxon>
        <taxon>Psychodidae</taxon>
        <taxon>Phlebotomus</taxon>
        <taxon>Phlebotomus</taxon>
    </lineage>
</organism>
<evidence type="ECO:0000313" key="4">
    <source>
        <dbReference type="Proteomes" id="UP000092462"/>
    </source>
</evidence>
<dbReference type="InterPro" id="IPR002018">
    <property type="entry name" value="CarbesteraseB"/>
</dbReference>
<dbReference type="InterPro" id="IPR019819">
    <property type="entry name" value="Carboxylesterase_B_CS"/>
</dbReference>
<dbReference type="VEuPathDB" id="VectorBase:PPAI006972"/>
<protein>
    <recommendedName>
        <fullName evidence="2">Carboxylesterase type B domain-containing protein</fullName>
    </recommendedName>
</protein>
<dbReference type="InterPro" id="IPR050309">
    <property type="entry name" value="Type-B_Carboxylest/Lipase"/>
</dbReference>
<evidence type="ECO:0000256" key="1">
    <source>
        <dbReference type="ARBA" id="ARBA00023180"/>
    </source>
</evidence>
<name>A0A1B0DG11_PHLPP</name>
<sequence length="657" mass="74148">MMSGTAISSVLYPIDFAAQFRSSAKYLGIKNWDIASTLNLAYQMKSADALDILLLADNFYVFPGTPATPWRTCVEGDWEGAFITEDPRKIWREGNFVQKPILTSLISNEGLVQLTLFNETLRKSFNENIYELLALQLDIDARYVPDVMRHYFGSKNYVDETNLDKYFESSLTFFRSNEYLGVAHSDDLVYLFSSVDFPPFEPNSPESRMSEILVRNIVNFVARGEVKVWRTLRPCTPETSTPFCDRQEFLRYRKSNPDQVIVKINNYIDLEMVKLWDKIDNGVNSTPQKPTSFDEGLGGVVDDAKSFSSQPEVCAKAGCVRGKFVSGLIKPYEAFYGIPYAEPPVGMLRFENPVPFSGWPGYWDASYTRDVCLQRDVFKPDLPILGSEDCLYLNVYRPLTWKKGKNLPVLVFIHGGAFTSWSGDPTLFGPDYFMGNGEIILVTLNYRLGIFGYLCSGDSSVKGNFAFKDQQLALQWIKTNIEFFGGDANSITVSGQSPEGRMSDILVQTIVNFVARGEVKAGWSGYWDASYARDICLQIAIFDPSRPILGSEDCLYLNIYRPLNRKDSEALPVLVFIPGGGFQTWSADPSLIGPDYIMANGEVILVTMNYRLGILGFLCSEDGSVKGNFGLKDQQLAMQWFRSWFEQPQGLLRQRSH</sequence>
<evidence type="ECO:0000259" key="2">
    <source>
        <dbReference type="Pfam" id="PF00135"/>
    </source>
</evidence>
<keyword evidence="4" id="KW-1185">Reference proteome</keyword>
<evidence type="ECO:0000313" key="3">
    <source>
        <dbReference type="EnsemblMetazoa" id="PPAI006972-PA"/>
    </source>
</evidence>